<dbReference type="Proteomes" id="UP001292094">
    <property type="component" value="Unassembled WGS sequence"/>
</dbReference>
<reference evidence="2" key="1">
    <citation type="submission" date="2023-11" db="EMBL/GenBank/DDBJ databases">
        <title>Genome assemblies of two species of porcelain crab, Petrolisthes cinctipes and Petrolisthes manimaculis (Anomura: Porcellanidae).</title>
        <authorList>
            <person name="Angst P."/>
        </authorList>
    </citation>
    <scope>NUCLEOTIDE SEQUENCE</scope>
    <source>
        <strain evidence="2">PB745_02</strain>
        <tissue evidence="2">Gill</tissue>
    </source>
</reference>
<sequence length="132" mass="15347">MLFKRGGGVGWKDSGRGRRGARVQGSHTGKGGREAHEFLYTEGGKHMKFYTGKAEDGKETLHTQWWEEEEEKKEEKKEEKEDVEEEEEEEEKEEEEKEEEEEEDSASPWVGQKWSRLMGEDMGPNNRLLNLG</sequence>
<evidence type="ECO:0000313" key="3">
    <source>
        <dbReference type="Proteomes" id="UP001292094"/>
    </source>
</evidence>
<dbReference type="AlphaFoldDB" id="A0AAE1PRS0"/>
<evidence type="ECO:0000313" key="2">
    <source>
        <dbReference type="EMBL" id="KAK4312164.1"/>
    </source>
</evidence>
<gene>
    <name evidence="2" type="ORF">Pmani_016378</name>
</gene>
<evidence type="ECO:0000256" key="1">
    <source>
        <dbReference type="SAM" id="MobiDB-lite"/>
    </source>
</evidence>
<accession>A0AAE1PRS0</accession>
<organism evidence="2 3">
    <name type="scientific">Petrolisthes manimaculis</name>
    <dbReference type="NCBI Taxonomy" id="1843537"/>
    <lineage>
        <taxon>Eukaryota</taxon>
        <taxon>Metazoa</taxon>
        <taxon>Ecdysozoa</taxon>
        <taxon>Arthropoda</taxon>
        <taxon>Crustacea</taxon>
        <taxon>Multicrustacea</taxon>
        <taxon>Malacostraca</taxon>
        <taxon>Eumalacostraca</taxon>
        <taxon>Eucarida</taxon>
        <taxon>Decapoda</taxon>
        <taxon>Pleocyemata</taxon>
        <taxon>Anomura</taxon>
        <taxon>Galatheoidea</taxon>
        <taxon>Porcellanidae</taxon>
        <taxon>Petrolisthes</taxon>
    </lineage>
</organism>
<protein>
    <submittedName>
        <fullName evidence="2">Uncharacterized protein</fullName>
    </submittedName>
</protein>
<feature type="region of interest" description="Disordered" evidence="1">
    <location>
        <begin position="1"/>
        <end position="132"/>
    </location>
</feature>
<dbReference type="EMBL" id="JAWZYT010001438">
    <property type="protein sequence ID" value="KAK4312164.1"/>
    <property type="molecule type" value="Genomic_DNA"/>
</dbReference>
<feature type="compositionally biased region" description="Gly residues" evidence="1">
    <location>
        <begin position="1"/>
        <end position="10"/>
    </location>
</feature>
<proteinExistence type="predicted"/>
<feature type="compositionally biased region" description="Acidic residues" evidence="1">
    <location>
        <begin position="81"/>
        <end position="105"/>
    </location>
</feature>
<feature type="compositionally biased region" description="Basic and acidic residues" evidence="1">
    <location>
        <begin position="31"/>
        <end position="45"/>
    </location>
</feature>
<comment type="caution">
    <text evidence="2">The sequence shown here is derived from an EMBL/GenBank/DDBJ whole genome shotgun (WGS) entry which is preliminary data.</text>
</comment>
<keyword evidence="3" id="KW-1185">Reference proteome</keyword>
<name>A0AAE1PRS0_9EUCA</name>